<dbReference type="Gene3D" id="3.30.760.10">
    <property type="entry name" value="RNA Cap, Translation Initiation Factor Eif4e"/>
    <property type="match status" value="1"/>
</dbReference>
<dbReference type="WBParaSite" id="GPLIN_000912600">
    <property type="protein sequence ID" value="GPLIN_000912600"/>
    <property type="gene ID" value="GPLIN_000912600"/>
</dbReference>
<dbReference type="InterPro" id="IPR029058">
    <property type="entry name" value="AB_hydrolase_fold"/>
</dbReference>
<proteinExistence type="predicted"/>
<dbReference type="GO" id="GO:0000340">
    <property type="term" value="F:RNA 7-methylguanosine cap binding"/>
    <property type="evidence" value="ECO:0007669"/>
    <property type="project" value="UniProtKB-ARBA"/>
</dbReference>
<dbReference type="InterPro" id="IPR002918">
    <property type="entry name" value="Lipase_EstA/Esterase_EstB"/>
</dbReference>
<name>A0A183C8D0_GLOPA</name>
<dbReference type="InterPro" id="IPR023398">
    <property type="entry name" value="TIF_eIF4e-like"/>
</dbReference>
<accession>A0A183C8D0</accession>
<dbReference type="InterPro" id="IPR001040">
    <property type="entry name" value="TIF_eIF_4E"/>
</dbReference>
<protein>
    <recommendedName>
        <fullName evidence="1">eIF-4F 25 kDa subunit</fullName>
    </recommendedName>
</protein>
<reference evidence="2" key="1">
    <citation type="submission" date="2014-05" db="EMBL/GenBank/DDBJ databases">
        <title>The genome and life-stage specific transcriptomes of Globodera pallida elucidate key aspects of plant parasitism by a cyst nematode.</title>
        <authorList>
            <person name="Cotton J.A."/>
            <person name="Lilley C.J."/>
            <person name="Jones L.M."/>
            <person name="Kikuchi T."/>
            <person name="Reid A.J."/>
            <person name="Thorpe P."/>
            <person name="Tsai I.J."/>
            <person name="Beasley H."/>
            <person name="Blok V."/>
            <person name="Cock P.J.A."/>
            <person name="Van den Akker S.E."/>
            <person name="Holroyd N."/>
            <person name="Hunt M."/>
            <person name="Mantelin S."/>
            <person name="Naghra H."/>
            <person name="Pain A."/>
            <person name="Palomares-Rius J.E."/>
            <person name="Zarowiecki M."/>
            <person name="Berriman M."/>
            <person name="Jones J.T."/>
            <person name="Urwin P.E."/>
        </authorList>
    </citation>
    <scope>NUCLEOTIDE SEQUENCE [LARGE SCALE GENOMIC DNA]</scope>
    <source>
        <strain evidence="2">Lindley</strain>
    </source>
</reference>
<evidence type="ECO:0000256" key="1">
    <source>
        <dbReference type="ARBA" id="ARBA00032656"/>
    </source>
</evidence>
<evidence type="ECO:0000313" key="2">
    <source>
        <dbReference type="Proteomes" id="UP000050741"/>
    </source>
</evidence>
<reference evidence="3" key="2">
    <citation type="submission" date="2016-06" db="UniProtKB">
        <authorList>
            <consortium name="WormBaseParasite"/>
        </authorList>
    </citation>
    <scope>IDENTIFICATION</scope>
</reference>
<dbReference type="Pfam" id="PF01674">
    <property type="entry name" value="Lipase_2"/>
    <property type="match status" value="1"/>
</dbReference>
<sequence length="326" mass="36750">MDTIGFIWKNWSPTRRIVTGDGNLKLKNRPVIFIHGNSDGALAQGDEEWAQGWSANIEYFLNNGYSSAEMYAITYGNRNLTYAMNRSIDCATVIKMRLFLEAVLQYTGFQYVDIVAHSMGVTIARIIIQGKTFSEAGKGCHVSSVVTEALHIQTNASNRMTTKCDLGKQLMNRVNNLIGIAGANFGIDYYLFKEGIKPMWEDKGNLKGGRWLVQVDRQKRQTKLDIYWQEMMMCVIGEQFENLGDHICGAVVNIRQKGDKVSLWTRDANDDSANLQIGHILKAKLSIPDTEVLRYEVHEEYSIRTGSAVKSKQNSNFFHCPGQGRS</sequence>
<dbReference type="Proteomes" id="UP000050741">
    <property type="component" value="Unassembled WGS sequence"/>
</dbReference>
<organism evidence="2 3">
    <name type="scientific">Globodera pallida</name>
    <name type="common">Potato cyst nematode worm</name>
    <name type="synonym">Heterodera pallida</name>
    <dbReference type="NCBI Taxonomy" id="36090"/>
    <lineage>
        <taxon>Eukaryota</taxon>
        <taxon>Metazoa</taxon>
        <taxon>Ecdysozoa</taxon>
        <taxon>Nematoda</taxon>
        <taxon>Chromadorea</taxon>
        <taxon>Rhabditida</taxon>
        <taxon>Tylenchina</taxon>
        <taxon>Tylenchomorpha</taxon>
        <taxon>Tylenchoidea</taxon>
        <taxon>Heteroderidae</taxon>
        <taxon>Heteroderinae</taxon>
        <taxon>Globodera</taxon>
    </lineage>
</organism>
<dbReference type="AlphaFoldDB" id="A0A183C8D0"/>
<dbReference type="PROSITE" id="PS00813">
    <property type="entry name" value="IF4E"/>
    <property type="match status" value="1"/>
</dbReference>
<dbReference type="GO" id="GO:0016042">
    <property type="term" value="P:lipid catabolic process"/>
    <property type="evidence" value="ECO:0007669"/>
    <property type="project" value="InterPro"/>
</dbReference>
<dbReference type="GO" id="GO:0005737">
    <property type="term" value="C:cytoplasm"/>
    <property type="evidence" value="ECO:0007669"/>
    <property type="project" value="InterPro"/>
</dbReference>
<dbReference type="SUPFAM" id="SSF53474">
    <property type="entry name" value="alpha/beta-Hydrolases"/>
    <property type="match status" value="1"/>
</dbReference>
<dbReference type="GO" id="GO:0003743">
    <property type="term" value="F:translation initiation factor activity"/>
    <property type="evidence" value="ECO:0007669"/>
    <property type="project" value="InterPro"/>
</dbReference>
<evidence type="ECO:0000313" key="3">
    <source>
        <dbReference type="WBParaSite" id="GPLIN_000912600"/>
    </source>
</evidence>
<dbReference type="GO" id="GO:0016298">
    <property type="term" value="F:lipase activity"/>
    <property type="evidence" value="ECO:0007669"/>
    <property type="project" value="TreeGrafter"/>
</dbReference>
<dbReference type="PANTHER" id="PTHR32015:SF9">
    <property type="entry name" value="LIPASE RELATED-RELATED"/>
    <property type="match status" value="1"/>
</dbReference>
<dbReference type="Pfam" id="PF01652">
    <property type="entry name" value="IF4E"/>
    <property type="match status" value="1"/>
</dbReference>
<dbReference type="SUPFAM" id="SSF55418">
    <property type="entry name" value="eIF4e-like"/>
    <property type="match status" value="1"/>
</dbReference>
<dbReference type="InterPro" id="IPR019770">
    <property type="entry name" value="TIF_eIF_4E_CS"/>
</dbReference>
<dbReference type="PANTHER" id="PTHR32015">
    <property type="entry name" value="FASTING INDUCED LIPASE"/>
    <property type="match status" value="1"/>
</dbReference>
<keyword evidence="2" id="KW-1185">Reference proteome</keyword>